<dbReference type="AlphaFoldDB" id="X1AWZ1"/>
<name>X1AWZ1_9ZZZZ</name>
<dbReference type="EMBL" id="BART01016877">
    <property type="protein sequence ID" value="GAG87285.1"/>
    <property type="molecule type" value="Genomic_DNA"/>
</dbReference>
<feature type="non-terminal residue" evidence="1">
    <location>
        <position position="301"/>
    </location>
</feature>
<organism evidence="1">
    <name type="scientific">marine sediment metagenome</name>
    <dbReference type="NCBI Taxonomy" id="412755"/>
    <lineage>
        <taxon>unclassified sequences</taxon>
        <taxon>metagenomes</taxon>
        <taxon>ecological metagenomes</taxon>
    </lineage>
</organism>
<protein>
    <submittedName>
        <fullName evidence="1">Uncharacterized protein</fullName>
    </submittedName>
</protein>
<proteinExistence type="predicted"/>
<feature type="non-terminal residue" evidence="1">
    <location>
        <position position="1"/>
    </location>
</feature>
<comment type="caution">
    <text evidence="1">The sequence shown here is derived from an EMBL/GenBank/DDBJ whole genome shotgun (WGS) entry which is preliminary data.</text>
</comment>
<sequence length="301" mass="34081">VNGSEILQQDRFNLIWEFKSQFGFSCDQLSYSLNGGSNVTTNCINTSFVPAFGVNNITLYANDTEGRLGSSFVEFTHHFANYTINVYDEMTGELYNTTTMSLFVFCENETISITLNGSAVEGYTIDCQFEEIKLEINDSSGSHWRTLSPTVYTGELIFYMINMSVDAFTGQEWDIYDVSSDFFGGLMRVVKIVIGSGEKTMIEKIIDAERKALLYLINGERYCMSVISSNRAQTRELGCIDGDTDTEKKVIISEIDYEQDQPLTFKDVFVSFQWDKDSAFIRGIYNDTLGQTTSVMFTVYN</sequence>
<evidence type="ECO:0000313" key="1">
    <source>
        <dbReference type="EMBL" id="GAG87285.1"/>
    </source>
</evidence>
<reference evidence="1" key="1">
    <citation type="journal article" date="2014" name="Front. Microbiol.">
        <title>High frequency of phylogenetically diverse reductive dehalogenase-homologous genes in deep subseafloor sedimentary metagenomes.</title>
        <authorList>
            <person name="Kawai M."/>
            <person name="Futagami T."/>
            <person name="Toyoda A."/>
            <person name="Takaki Y."/>
            <person name="Nishi S."/>
            <person name="Hori S."/>
            <person name="Arai W."/>
            <person name="Tsubouchi T."/>
            <person name="Morono Y."/>
            <person name="Uchiyama I."/>
            <person name="Ito T."/>
            <person name="Fujiyama A."/>
            <person name="Inagaki F."/>
            <person name="Takami H."/>
        </authorList>
    </citation>
    <scope>NUCLEOTIDE SEQUENCE</scope>
    <source>
        <strain evidence="1">Expedition CK06-06</strain>
    </source>
</reference>
<accession>X1AWZ1</accession>
<gene>
    <name evidence="1" type="ORF">S01H4_32315</name>
</gene>